<dbReference type="InterPro" id="IPR035892">
    <property type="entry name" value="C2_domain_sf"/>
</dbReference>
<feature type="region of interest" description="Disordered" evidence="3">
    <location>
        <begin position="20"/>
        <end position="50"/>
    </location>
</feature>
<dbReference type="EnsemblMetazoa" id="AMAM003967-RA">
    <property type="protein sequence ID" value="AMAM003967-PA"/>
    <property type="gene ID" value="AMAM003967"/>
</dbReference>
<organism evidence="6 7">
    <name type="scientific">Anopheles maculatus</name>
    <dbReference type="NCBI Taxonomy" id="74869"/>
    <lineage>
        <taxon>Eukaryota</taxon>
        <taxon>Metazoa</taxon>
        <taxon>Ecdysozoa</taxon>
        <taxon>Arthropoda</taxon>
        <taxon>Hexapoda</taxon>
        <taxon>Insecta</taxon>
        <taxon>Pterygota</taxon>
        <taxon>Neoptera</taxon>
        <taxon>Endopterygota</taxon>
        <taxon>Diptera</taxon>
        <taxon>Nematocera</taxon>
        <taxon>Culicoidea</taxon>
        <taxon>Culicidae</taxon>
        <taxon>Anophelinae</taxon>
        <taxon>Anopheles</taxon>
        <taxon>Anopheles maculatus group</taxon>
    </lineage>
</organism>
<reference evidence="7" key="1">
    <citation type="submission" date="2013-09" db="EMBL/GenBank/DDBJ databases">
        <title>The Genome Sequence of Anopheles maculatus species B.</title>
        <authorList>
            <consortium name="The Broad Institute Genomics Platform"/>
            <person name="Neafsey D.E."/>
            <person name="Besansky N."/>
            <person name="Howell P."/>
            <person name="Walton C."/>
            <person name="Young S.K."/>
            <person name="Zeng Q."/>
            <person name="Gargeya S."/>
            <person name="Fitzgerald M."/>
            <person name="Haas B."/>
            <person name="Abouelleil A."/>
            <person name="Allen A.W."/>
            <person name="Alvarado L."/>
            <person name="Arachchi H.M."/>
            <person name="Berlin A.M."/>
            <person name="Chapman S.B."/>
            <person name="Gainer-Dewar J."/>
            <person name="Goldberg J."/>
            <person name="Griggs A."/>
            <person name="Gujja S."/>
            <person name="Hansen M."/>
            <person name="Howarth C."/>
            <person name="Imamovic A."/>
            <person name="Ireland A."/>
            <person name="Larimer J."/>
            <person name="McCowan C."/>
            <person name="Murphy C."/>
            <person name="Pearson M."/>
            <person name="Poon T.W."/>
            <person name="Priest M."/>
            <person name="Roberts A."/>
            <person name="Saif S."/>
            <person name="Shea T."/>
            <person name="Sisk P."/>
            <person name="Sykes S."/>
            <person name="Wortman J."/>
            <person name="Nusbaum C."/>
            <person name="Birren B."/>
        </authorList>
    </citation>
    <scope>NUCLEOTIDE SEQUENCE [LARGE SCALE GENOMIC DNA]</scope>
    <source>
        <strain evidence="7">maculatus3</strain>
    </source>
</reference>
<sequence>MNLESKCSSLRKHLSKSASELSCNDCGSYGDSPQSSPQRARSANVPTIPAGVIQRTHGFFNTLRHRWSRGRSKERLRGSLGQELEGRRDSQSDYAADNSSAEHSSSATPHQSPRHRAQTLGDSPLAKGSDRNVTMSGTGGVGTISEGASSSGVASVLKVLTTKVDVEATAGPSGLGHLTIGGLPKVSEIPGPSGTSVLSPADEQQRRREAQLRQHSFFQLRVHLISGHGLVAMDKSGTSDPYVKFKVGGRLLYKSKTVHKDLNPTWDETFVVPVEDPFQPIVIKDDFMGSAKLYLTSLELNRAEDITIKLEDIQRASKDLGELKLSVTLWPKTQEDKEQRNPKLADASRRLKSQIWSSVVTIVLIEAKGLPPDAENGLNDIYVRFRLGNEKYKSKVAYRARWLEQFDLHLFDDDQLLEVIVCGKYNTYGKCTIDLRSLPRERTHGIWQPLEECTGEVHLMLTISGTTASETITDLTAYKEDSKERALVQSRYVWHKSLQNMRDVGHLTVKVFGATGLAAADIGGKSDPFVVLELINARLQTQTEYKTLTPNWNKIFTFNVKDMSSVLEITVYDEDRDHKVEFLGKVVIPLLRIRNGEKRWYALKDKKMYTRAKGTQPQILLEMTVMWNKLRAALRVLEPKEEKLVQQEAKFKRQLFLRNVTRLKAVIMYFIEVGQFVQSCFEWESPIRSFIALVLWVCGCIWFDISTIPAVALLYLLKNWLIRWLTGSSSQSMADEYDVASDDEDEEDKEKIMWRELPLHSTPELARRDPRKKHKVS</sequence>
<evidence type="ECO:0000256" key="4">
    <source>
        <dbReference type="SAM" id="Phobius"/>
    </source>
</evidence>
<dbReference type="GO" id="GO:0005509">
    <property type="term" value="F:calcium ion binding"/>
    <property type="evidence" value="ECO:0007669"/>
    <property type="project" value="TreeGrafter"/>
</dbReference>
<feature type="compositionally biased region" description="Acidic residues" evidence="3">
    <location>
        <begin position="735"/>
        <end position="748"/>
    </location>
</feature>
<dbReference type="SUPFAM" id="SSF49562">
    <property type="entry name" value="C2 domain (Calcium/lipid-binding domain, CaLB)"/>
    <property type="match status" value="3"/>
</dbReference>
<dbReference type="AlphaFoldDB" id="A0A182SCE9"/>
<keyword evidence="2" id="KW-0106">Calcium</keyword>
<dbReference type="GO" id="GO:0030672">
    <property type="term" value="C:synaptic vesicle membrane"/>
    <property type="evidence" value="ECO:0007669"/>
    <property type="project" value="TreeGrafter"/>
</dbReference>
<feature type="region of interest" description="Disordered" evidence="3">
    <location>
        <begin position="186"/>
        <end position="208"/>
    </location>
</feature>
<dbReference type="GO" id="GO:0046928">
    <property type="term" value="P:regulation of neurotransmitter secretion"/>
    <property type="evidence" value="ECO:0007669"/>
    <property type="project" value="TreeGrafter"/>
</dbReference>
<dbReference type="PRINTS" id="PR00360">
    <property type="entry name" value="C2DOMAIN"/>
</dbReference>
<dbReference type="PANTHER" id="PTHR45911">
    <property type="entry name" value="C2 DOMAIN-CONTAINING PROTEIN"/>
    <property type="match status" value="1"/>
</dbReference>
<protein>
    <recommendedName>
        <fullName evidence="5">C2 domain-containing protein</fullName>
    </recommendedName>
</protein>
<dbReference type="InterPro" id="IPR000008">
    <property type="entry name" value="C2_dom"/>
</dbReference>
<keyword evidence="1" id="KW-0479">Metal-binding</keyword>
<keyword evidence="4" id="KW-0812">Transmembrane</keyword>
<keyword evidence="4" id="KW-1133">Transmembrane helix</keyword>
<dbReference type="Proteomes" id="UP000075901">
    <property type="component" value="Unassembled WGS sequence"/>
</dbReference>
<name>A0A182SCE9_9DIPT</name>
<dbReference type="CDD" id="cd04042">
    <property type="entry name" value="C2A_MCTP_PRT"/>
    <property type="match status" value="1"/>
</dbReference>
<dbReference type="VEuPathDB" id="VectorBase:AMAM003967"/>
<feature type="domain" description="C2" evidence="5">
    <location>
        <begin position="192"/>
        <end position="334"/>
    </location>
</feature>
<evidence type="ECO:0000256" key="1">
    <source>
        <dbReference type="ARBA" id="ARBA00022723"/>
    </source>
</evidence>
<evidence type="ECO:0000259" key="5">
    <source>
        <dbReference type="PROSITE" id="PS50004"/>
    </source>
</evidence>
<evidence type="ECO:0000313" key="6">
    <source>
        <dbReference type="EnsemblMetazoa" id="AMAM003967-PA"/>
    </source>
</evidence>
<feature type="compositionally biased region" description="Polar residues" evidence="3">
    <location>
        <begin position="31"/>
        <end position="45"/>
    </location>
</feature>
<feature type="region of interest" description="Disordered" evidence="3">
    <location>
        <begin position="734"/>
        <end position="777"/>
    </location>
</feature>
<evidence type="ECO:0000256" key="3">
    <source>
        <dbReference type="SAM" id="MobiDB-lite"/>
    </source>
</evidence>
<feature type="compositionally biased region" description="Basic and acidic residues" evidence="3">
    <location>
        <begin position="749"/>
        <end position="758"/>
    </location>
</feature>
<dbReference type="CDD" id="cd08376">
    <property type="entry name" value="C2B_MCTP_PRT"/>
    <property type="match status" value="1"/>
</dbReference>
<dbReference type="PANTHER" id="PTHR45911:SF4">
    <property type="entry name" value="MULTIPLE C2 AND TRANSMEMBRANE DOMAIN-CONTAINING PROTEIN"/>
    <property type="match status" value="1"/>
</dbReference>
<feature type="compositionally biased region" description="Polar residues" evidence="3">
    <location>
        <begin position="97"/>
        <end position="111"/>
    </location>
</feature>
<keyword evidence="4" id="KW-0472">Membrane</keyword>
<keyword evidence="7" id="KW-1185">Reference proteome</keyword>
<accession>A0A182SCE9</accession>
<reference evidence="6" key="2">
    <citation type="submission" date="2020-05" db="UniProtKB">
        <authorList>
            <consortium name="EnsemblMetazoa"/>
        </authorList>
    </citation>
    <scope>IDENTIFICATION</scope>
    <source>
        <strain evidence="6">maculatus3</strain>
    </source>
</reference>
<feature type="region of interest" description="Disordered" evidence="3">
    <location>
        <begin position="71"/>
        <end position="148"/>
    </location>
</feature>
<evidence type="ECO:0000256" key="2">
    <source>
        <dbReference type="ARBA" id="ARBA00022837"/>
    </source>
</evidence>
<feature type="domain" description="C2" evidence="5">
    <location>
        <begin position="482"/>
        <end position="605"/>
    </location>
</feature>
<proteinExistence type="predicted"/>
<dbReference type="PROSITE" id="PS50004">
    <property type="entry name" value="C2"/>
    <property type="match status" value="2"/>
</dbReference>
<feature type="transmembrane region" description="Helical" evidence="4">
    <location>
        <begin position="690"/>
        <end position="717"/>
    </location>
</feature>
<dbReference type="Gene3D" id="2.60.40.150">
    <property type="entry name" value="C2 domain"/>
    <property type="match status" value="3"/>
</dbReference>
<dbReference type="CDD" id="cd08377">
    <property type="entry name" value="C2C_MCTP_PRT"/>
    <property type="match status" value="1"/>
</dbReference>
<dbReference type="SMART" id="SM00239">
    <property type="entry name" value="C2"/>
    <property type="match status" value="3"/>
</dbReference>
<evidence type="ECO:0000313" key="7">
    <source>
        <dbReference type="Proteomes" id="UP000075901"/>
    </source>
</evidence>
<dbReference type="Pfam" id="PF00168">
    <property type="entry name" value="C2"/>
    <property type="match status" value="3"/>
</dbReference>